<comment type="subcellular location">
    <subcellularLocation>
        <location evidence="9">Plastid</location>
        <location evidence="9">Chloroplast</location>
    </subcellularLocation>
</comment>
<dbReference type="GO" id="GO:0032549">
    <property type="term" value="F:ribonucleoside binding"/>
    <property type="evidence" value="ECO:0007669"/>
    <property type="project" value="InterPro"/>
</dbReference>
<keyword evidence="17" id="KW-0150">Chloroplast</keyword>
<evidence type="ECO:0000256" key="6">
    <source>
        <dbReference type="ARBA" id="ARBA00023163"/>
    </source>
</evidence>
<feature type="domain" description="RNA polymerase beta subunit protrusion" evidence="15">
    <location>
        <begin position="74"/>
        <end position="380"/>
    </location>
</feature>
<dbReference type="PROSITE" id="PS01166">
    <property type="entry name" value="RNA_POL_BETA"/>
    <property type="match status" value="1"/>
</dbReference>
<organism evidence="17">
    <name type="scientific">Pleurastrosarcina brevispinosa</name>
    <dbReference type="NCBI Taxonomy" id="163096"/>
    <lineage>
        <taxon>Eukaryota</taxon>
        <taxon>Viridiplantae</taxon>
        <taxon>Chlorophyta</taxon>
        <taxon>core chlorophytes</taxon>
        <taxon>Trebouxiophyceae</taxon>
        <taxon>Trebouxiophyceae incertae sedis</taxon>
        <taxon>Pleurastrosarcina</taxon>
    </lineage>
</organism>
<dbReference type="Gene3D" id="3.90.1800.10">
    <property type="entry name" value="RNA polymerase alpha subunit dimerisation domain"/>
    <property type="match status" value="1"/>
</dbReference>
<dbReference type="PANTHER" id="PTHR20856">
    <property type="entry name" value="DNA-DIRECTED RNA POLYMERASE I SUBUNIT 2"/>
    <property type="match status" value="1"/>
</dbReference>
<feature type="domain" description="RNA polymerase Rpb2" evidence="16">
    <location>
        <begin position="501"/>
        <end position="569"/>
    </location>
</feature>
<feature type="domain" description="RNA polymerase Rpb2" evidence="13">
    <location>
        <begin position="1282"/>
        <end position="1354"/>
    </location>
</feature>
<evidence type="ECO:0000256" key="2">
    <source>
        <dbReference type="ARBA" id="ARBA00006835"/>
    </source>
</evidence>
<dbReference type="Pfam" id="PF04565">
    <property type="entry name" value="RNA_pol_Rpb2_3"/>
    <property type="match status" value="1"/>
</dbReference>
<dbReference type="Pfam" id="PF00562">
    <property type="entry name" value="RNA_pol_Rpb2_6"/>
    <property type="match status" value="1"/>
</dbReference>
<evidence type="ECO:0000256" key="11">
    <source>
        <dbReference type="RuleBase" id="RU363031"/>
    </source>
</evidence>
<evidence type="ECO:0000256" key="1">
    <source>
        <dbReference type="ARBA" id="ARBA00004026"/>
    </source>
</evidence>
<dbReference type="Gene3D" id="2.40.50.150">
    <property type="match status" value="1"/>
</dbReference>
<feature type="domain" description="DNA-directed RNA polymerase subunit 2 hybrid-binding" evidence="12">
    <location>
        <begin position="899"/>
        <end position="1280"/>
    </location>
</feature>
<reference evidence="17" key="1">
    <citation type="journal article" date="2014" name="BMC Evol. Biol.">
        <title>Chloroplast phylogenomic analysis resolves deep-level relationships within the green algal class Trebouxiophyceae.</title>
        <authorList>
            <person name="Lemieux C."/>
            <person name="Otis C."/>
            <person name="Turmel M."/>
        </authorList>
    </citation>
    <scope>NUCLEOTIDE SEQUENCE</scope>
</reference>
<dbReference type="Gene3D" id="3.90.1100.10">
    <property type="match status" value="1"/>
</dbReference>
<dbReference type="InterPro" id="IPR010243">
    <property type="entry name" value="RNA_pol_bsu_bac"/>
</dbReference>
<accession>A0A097KN49</accession>
<dbReference type="HAMAP" id="MF_01321">
    <property type="entry name" value="RNApol_bact_RpoB"/>
    <property type="match status" value="1"/>
</dbReference>
<dbReference type="InterPro" id="IPR007120">
    <property type="entry name" value="DNA-dir_RNAP_su2_dom"/>
</dbReference>
<dbReference type="InterPro" id="IPR007645">
    <property type="entry name" value="RNA_pol_Rpb2_3"/>
</dbReference>
<dbReference type="GO" id="GO:0003677">
    <property type="term" value="F:DNA binding"/>
    <property type="evidence" value="ECO:0007669"/>
    <property type="project" value="UniProtKB-UniRule"/>
</dbReference>
<dbReference type="Pfam" id="PF04560">
    <property type="entry name" value="RNA_pol_Rpb2_7"/>
    <property type="match status" value="1"/>
</dbReference>
<dbReference type="InterPro" id="IPR007641">
    <property type="entry name" value="RNA_pol_Rpb2_7"/>
</dbReference>
<comment type="similarity">
    <text evidence="2 9 10">Belongs to the RNA polymerase beta chain family.</text>
</comment>
<dbReference type="CDD" id="cd00653">
    <property type="entry name" value="RNA_pol_B_RPB2"/>
    <property type="match status" value="1"/>
</dbReference>
<dbReference type="GO" id="GO:0009507">
    <property type="term" value="C:chloroplast"/>
    <property type="evidence" value="ECO:0007669"/>
    <property type="project" value="UniProtKB-SubCell"/>
</dbReference>
<keyword evidence="6 9" id="KW-0804">Transcription</keyword>
<dbReference type="Pfam" id="PF04561">
    <property type="entry name" value="RNA_pol_Rpb2_2"/>
    <property type="match status" value="1"/>
</dbReference>
<evidence type="ECO:0000256" key="5">
    <source>
        <dbReference type="ARBA" id="ARBA00022695"/>
    </source>
</evidence>
<dbReference type="InterPro" id="IPR037033">
    <property type="entry name" value="DNA-dir_RNAP_su2_hyb_sf"/>
</dbReference>
<dbReference type="GO" id="GO:0006351">
    <property type="term" value="P:DNA-templated transcription"/>
    <property type="evidence" value="ECO:0007669"/>
    <property type="project" value="UniProtKB-UniRule"/>
</dbReference>
<evidence type="ECO:0000256" key="9">
    <source>
        <dbReference type="HAMAP-Rule" id="MF_01321"/>
    </source>
</evidence>
<dbReference type="GO" id="GO:0003899">
    <property type="term" value="F:DNA-directed RNA polymerase activity"/>
    <property type="evidence" value="ECO:0007669"/>
    <property type="project" value="UniProtKB-UniRule"/>
</dbReference>
<dbReference type="Pfam" id="PF04563">
    <property type="entry name" value="RNA_pol_Rpb2_1"/>
    <property type="match status" value="1"/>
</dbReference>
<dbReference type="InterPro" id="IPR007642">
    <property type="entry name" value="RNA_pol_Rpb2_2"/>
</dbReference>
<gene>
    <name evidence="9 17" type="primary">rpoB</name>
</gene>
<dbReference type="InterPro" id="IPR014724">
    <property type="entry name" value="RNA_pol_RPB2_OB-fold"/>
</dbReference>
<evidence type="ECO:0000256" key="3">
    <source>
        <dbReference type="ARBA" id="ARBA00022478"/>
    </source>
</evidence>
<evidence type="ECO:0000256" key="10">
    <source>
        <dbReference type="RuleBase" id="RU000434"/>
    </source>
</evidence>
<evidence type="ECO:0000259" key="15">
    <source>
        <dbReference type="Pfam" id="PF04563"/>
    </source>
</evidence>
<comment type="function">
    <text evidence="1 9 11">DNA-dependent RNA polymerase catalyzes the transcription of DNA into RNA using the four ribonucleoside triphosphates as substrates.</text>
</comment>
<keyword evidence="5 9" id="KW-0548">Nucleotidyltransferase</keyword>
<evidence type="ECO:0000259" key="13">
    <source>
        <dbReference type="Pfam" id="PF04560"/>
    </source>
</evidence>
<feature type="domain" description="RNA polymerase Rpb2" evidence="14">
    <location>
        <begin position="135"/>
        <end position="351"/>
    </location>
</feature>
<evidence type="ECO:0000259" key="14">
    <source>
        <dbReference type="Pfam" id="PF04561"/>
    </source>
</evidence>
<keyword evidence="4 9" id="KW-0808">Transferase</keyword>
<keyword evidence="17" id="KW-0934">Plastid</keyword>
<evidence type="ECO:0000256" key="7">
    <source>
        <dbReference type="ARBA" id="ARBA00026088"/>
    </source>
</evidence>
<dbReference type="InterPro" id="IPR037034">
    <property type="entry name" value="RNA_pol_Rpb2_2_sf"/>
</dbReference>
<proteinExistence type="inferred from homology"/>
<dbReference type="EC" id="2.7.7.6" evidence="9"/>
<comment type="subunit">
    <text evidence="7 9 11">In plastids the minimal PEP RNA polymerase catalytic core is composed of four subunits: alpha, beta, beta', and beta''. When a (nuclear-encoded) sigma factor is associated with the core the holoenzyme is formed, which can initiate transcription.</text>
</comment>
<protein>
    <recommendedName>
        <fullName evidence="9">DNA-directed RNA polymerase subunit beta</fullName>
        <ecNumber evidence="9">2.7.7.6</ecNumber>
    </recommendedName>
    <alternativeName>
        <fullName evidence="9">PEP</fullName>
    </alternativeName>
    <alternativeName>
        <fullName evidence="9">Plastid-encoded RNA polymerase subunit beta</fullName>
        <shortName evidence="9">RNA polymerase subunit beta</shortName>
    </alternativeName>
</protein>
<dbReference type="EMBL" id="KM462875">
    <property type="protein sequence ID" value="AIT94607.1"/>
    <property type="molecule type" value="Genomic_DNA"/>
</dbReference>
<evidence type="ECO:0000256" key="4">
    <source>
        <dbReference type="ARBA" id="ARBA00022679"/>
    </source>
</evidence>
<sequence length="1372" mass="155868">MEKRRYKMRFSQYVISFFIADFLEIQRKSFFYLLEKGFITELSKRNPITNPTGELELFFYPEYYQLYPPDWTAKEAILKGKTYACRLYVPAQLINKKTKELKIQWVLLGNLPLMTKRGHFIINGSPRVIVNQMVRSPGIYFHEMIDKKKRRTYYADFICYRGAWLRLETRIHTFKRKKIEFSVKKMWVRMKNKPKVSLIVFLQAMGLDLKTKIVPQFVSENLSQQNSVLQTNPLDLLLNSFLKENHPQTTKQALETLYQITHPNVVDDTKAEDLREGGKNFLFRKFFNQRTYDLQKLGRIRLNRKLGVSVSLNQTTLTPSDVLFATNYLIKLENGIGRVDDRDHLKNRRVRTSGELIQNQLGIGFLRLEKMIRDQMKIENPILIDQIGTKPLVQTTYQQKEVQPAITWGPYPTAIQTRIAAPGYRFAYPPQGGLEALLERASNKPFLNNRNRSFVIPFAEKTGSNLPAAQGTKRLTLQTLINTKPVNGVLREFFGTNPLSQFMDQTNPLAELTHKRRLSSLGLGGISRDTASMAIRGIHPTHYGRICPIETPEGKNAGLVNSLTIYGRINSRGFLETPFYPVSGGNVQKGKGPLFFSAEQEEKVKTAPGDLKISRLGFLGESQIPVRVGTEFQKISSEAVEYIGVSPLQMISIATSLIPFLEHDDANRALMGSNMQRQAVPLLKPERPIVGTGLEVRVTSDSGHILQAKTSGFVSYVSAQKIVVNCLSSFSSLKKTSFQNQNRNEDFLKFKPVPILDSVEGMTNLSKIKGQQLTFKKTKKAFSLVKLDSFEIEKNLVSGLEKKKEESMFTEKGESVFKTSRQNKVFNFHSKSFNKKYKTFYMKEENKSIPFQANIFSSLKTSLNPFSAKQIDKTELSYTNSLQFEPQRTNNQNSNKLFGFNFIEYSLQNYQRSNQDTCLTQRAVVKEGQWVEKGDLLADGAASIGGELALGQNILIAYMPWEGYNFEDAILISNRLVFDDVYTSLHIEKYEVEIHDTKYGIEKITKEIPETDQTELQHLDSRGIAKVGSWLKEGDIFVGKVTPKKKKTLLPHEKLLYDILEKEIPLTSDSSLRVPKGVEGRVVNIQIFEKETISNTISSEAPIRVIIYFAEKRKIQVGDKMAGRHGNKGIVSRILPKQDMPYLPDGTPVDMVLNPLGVPSRMNVGQVFECLLGLAGKHLGQQFKVTLFDESYGPEASRSLVYSKLYSARLKTGREWLFQPLFPGKTRLFDGRTGESFDQPVTVGQAYMLKLIHLVDEKIHARSTGPYSLVTQQPLRGRSKHGGQRVGEMEVWALEGFGAAYTLQEILTVKSDDMKGRQGVTDAILENNSLSLGTPESFRVLIRELQSLCLDVGVYHIDSSGRRKQLDVMKIF</sequence>
<evidence type="ECO:0000313" key="17">
    <source>
        <dbReference type="EMBL" id="AIT94607.1"/>
    </source>
</evidence>
<dbReference type="InterPro" id="IPR015712">
    <property type="entry name" value="DNA-dir_RNA_pol_su2"/>
</dbReference>
<keyword evidence="3 9" id="KW-0240">DNA-directed RNA polymerase</keyword>
<dbReference type="InterPro" id="IPR007121">
    <property type="entry name" value="RNA_pol_bsu_CS"/>
</dbReference>
<dbReference type="Gene3D" id="2.40.50.100">
    <property type="match status" value="1"/>
</dbReference>
<dbReference type="GO" id="GO:0000428">
    <property type="term" value="C:DNA-directed RNA polymerase complex"/>
    <property type="evidence" value="ECO:0007669"/>
    <property type="project" value="UniProtKB-KW"/>
</dbReference>
<dbReference type="SUPFAM" id="SSF64484">
    <property type="entry name" value="beta and beta-prime subunits of DNA dependent RNA-polymerase"/>
    <property type="match status" value="1"/>
</dbReference>
<evidence type="ECO:0000256" key="8">
    <source>
        <dbReference type="ARBA" id="ARBA00048552"/>
    </source>
</evidence>
<evidence type="ECO:0000259" key="12">
    <source>
        <dbReference type="Pfam" id="PF00562"/>
    </source>
</evidence>
<comment type="catalytic activity">
    <reaction evidence="8 9 11">
        <text>RNA(n) + a ribonucleoside 5'-triphosphate = RNA(n+1) + diphosphate</text>
        <dbReference type="Rhea" id="RHEA:21248"/>
        <dbReference type="Rhea" id="RHEA-COMP:14527"/>
        <dbReference type="Rhea" id="RHEA-COMP:17342"/>
        <dbReference type="ChEBI" id="CHEBI:33019"/>
        <dbReference type="ChEBI" id="CHEBI:61557"/>
        <dbReference type="ChEBI" id="CHEBI:140395"/>
        <dbReference type="EC" id="2.7.7.6"/>
    </reaction>
</comment>
<dbReference type="InterPro" id="IPR042107">
    <property type="entry name" value="DNA-dir_RNA_pol_bsu_ext_1_sf"/>
</dbReference>
<name>A0A097KN49_9CHLO</name>
<evidence type="ECO:0000259" key="16">
    <source>
        <dbReference type="Pfam" id="PF04565"/>
    </source>
</evidence>
<dbReference type="InterPro" id="IPR007644">
    <property type="entry name" value="RNA_pol_bsu_protrusion"/>
</dbReference>
<dbReference type="Gene3D" id="2.40.270.10">
    <property type="entry name" value="DNA-directed RNA polymerase, subunit 2, domain 6"/>
    <property type="match status" value="1"/>
</dbReference>
<dbReference type="Gene3D" id="2.30.150.10">
    <property type="entry name" value="DNA-directed RNA polymerase, beta subunit, external 1 domain"/>
    <property type="match status" value="1"/>
</dbReference>
<dbReference type="Gene3D" id="3.90.1110.10">
    <property type="entry name" value="RNA polymerase Rpb2, domain 2"/>
    <property type="match status" value="1"/>
</dbReference>
<geneLocation type="chloroplast" evidence="17"/>